<keyword evidence="4" id="KW-1185">Reference proteome</keyword>
<dbReference type="STRING" id="933852.A0A0C3B9P8"/>
<dbReference type="GO" id="GO:0042645">
    <property type="term" value="C:mitochondrial nucleoid"/>
    <property type="evidence" value="ECO:0007669"/>
    <property type="project" value="TreeGrafter"/>
</dbReference>
<feature type="non-terminal residue" evidence="3">
    <location>
        <position position="147"/>
    </location>
</feature>
<dbReference type="Gene3D" id="2.40.50.140">
    <property type="entry name" value="Nucleic acid-binding proteins"/>
    <property type="match status" value="1"/>
</dbReference>
<dbReference type="InterPro" id="IPR011344">
    <property type="entry name" value="ssDNA-bd"/>
</dbReference>
<dbReference type="InterPro" id="IPR012340">
    <property type="entry name" value="NA-bd_OB-fold"/>
</dbReference>
<reference evidence="4" key="2">
    <citation type="submission" date="2015-01" db="EMBL/GenBank/DDBJ databases">
        <title>Evolutionary Origins and Diversification of the Mycorrhizal Mutualists.</title>
        <authorList>
            <consortium name="DOE Joint Genome Institute"/>
            <consortium name="Mycorrhizal Genomics Consortium"/>
            <person name="Kohler A."/>
            <person name="Kuo A."/>
            <person name="Nagy L.G."/>
            <person name="Floudas D."/>
            <person name="Copeland A."/>
            <person name="Barry K.W."/>
            <person name="Cichocki N."/>
            <person name="Veneault-Fourrey C."/>
            <person name="LaButti K."/>
            <person name="Lindquist E.A."/>
            <person name="Lipzen A."/>
            <person name="Lundell T."/>
            <person name="Morin E."/>
            <person name="Murat C."/>
            <person name="Riley R."/>
            <person name="Ohm R."/>
            <person name="Sun H."/>
            <person name="Tunlid A."/>
            <person name="Henrissat B."/>
            <person name="Grigoriev I.V."/>
            <person name="Hibbett D.S."/>
            <person name="Martin F."/>
        </authorList>
    </citation>
    <scope>NUCLEOTIDE SEQUENCE [LARGE SCALE GENOMIC DNA]</scope>
    <source>
        <strain evidence="4">MAFF 305830</strain>
    </source>
</reference>
<gene>
    <name evidence="3" type="ORF">M408DRAFT_326240</name>
</gene>
<dbReference type="PANTHER" id="PTHR10302:SF0">
    <property type="entry name" value="SINGLE-STRANDED DNA-BINDING PROTEIN, MITOCHONDRIAL"/>
    <property type="match status" value="1"/>
</dbReference>
<dbReference type="InterPro" id="IPR000424">
    <property type="entry name" value="Primosome_PriB/ssb"/>
</dbReference>
<keyword evidence="1 2" id="KW-0238">DNA-binding</keyword>
<evidence type="ECO:0000256" key="1">
    <source>
        <dbReference type="ARBA" id="ARBA00023125"/>
    </source>
</evidence>
<dbReference type="PROSITE" id="PS50935">
    <property type="entry name" value="SSB"/>
    <property type="match status" value="1"/>
</dbReference>
<dbReference type="PANTHER" id="PTHR10302">
    <property type="entry name" value="SINGLE-STRANDED DNA-BINDING PROTEIN"/>
    <property type="match status" value="1"/>
</dbReference>
<evidence type="ECO:0000313" key="4">
    <source>
        <dbReference type="Proteomes" id="UP000054097"/>
    </source>
</evidence>
<evidence type="ECO:0000313" key="3">
    <source>
        <dbReference type="EMBL" id="KIM33545.1"/>
    </source>
</evidence>
<evidence type="ECO:0008006" key="5">
    <source>
        <dbReference type="Google" id="ProtNLM"/>
    </source>
</evidence>
<dbReference type="CDD" id="cd04496">
    <property type="entry name" value="SSB_OBF"/>
    <property type="match status" value="1"/>
</dbReference>
<dbReference type="GO" id="GO:0003697">
    <property type="term" value="F:single-stranded DNA binding"/>
    <property type="evidence" value="ECO:0007669"/>
    <property type="project" value="InterPro"/>
</dbReference>
<protein>
    <recommendedName>
        <fullName evidence="5">Single-stranded DNA-binding protein</fullName>
    </recommendedName>
</protein>
<dbReference type="AlphaFoldDB" id="A0A0C3B9P8"/>
<dbReference type="SUPFAM" id="SSF50249">
    <property type="entry name" value="Nucleic acid-binding proteins"/>
    <property type="match status" value="1"/>
</dbReference>
<evidence type="ECO:0000256" key="2">
    <source>
        <dbReference type="PROSITE-ProRule" id="PRU00252"/>
    </source>
</evidence>
<dbReference type="OrthoDB" id="1078367at2759"/>
<dbReference type="Pfam" id="PF00436">
    <property type="entry name" value="SSB"/>
    <property type="match status" value="1"/>
</dbReference>
<accession>A0A0C3B9P8</accession>
<sequence length="147" mass="16346">MFSATRTAFSRTSLRTFSTSAPRAADVAKVILVGRLGKEPEVRTTKSEKEYVSYIVATTNYPPPPPGEDGVRPDAGTTWHRILSFNQGANNYLRNLTRGSRVYVEANLEVREPVQDAAPGSPQSMRQVFLRHESLRVLEAPRKKEGS</sequence>
<dbReference type="GO" id="GO:0006264">
    <property type="term" value="P:mitochondrial DNA replication"/>
    <property type="evidence" value="ECO:0007669"/>
    <property type="project" value="TreeGrafter"/>
</dbReference>
<reference evidence="3 4" key="1">
    <citation type="submission" date="2014-04" db="EMBL/GenBank/DDBJ databases">
        <authorList>
            <consortium name="DOE Joint Genome Institute"/>
            <person name="Kuo A."/>
            <person name="Zuccaro A."/>
            <person name="Kohler A."/>
            <person name="Nagy L.G."/>
            <person name="Floudas D."/>
            <person name="Copeland A."/>
            <person name="Barry K.W."/>
            <person name="Cichocki N."/>
            <person name="Veneault-Fourrey C."/>
            <person name="LaButti K."/>
            <person name="Lindquist E.A."/>
            <person name="Lipzen A."/>
            <person name="Lundell T."/>
            <person name="Morin E."/>
            <person name="Murat C."/>
            <person name="Sun H."/>
            <person name="Tunlid A."/>
            <person name="Henrissat B."/>
            <person name="Grigoriev I.V."/>
            <person name="Hibbett D.S."/>
            <person name="Martin F."/>
            <person name="Nordberg H.P."/>
            <person name="Cantor M.N."/>
            <person name="Hua S.X."/>
        </authorList>
    </citation>
    <scope>NUCLEOTIDE SEQUENCE [LARGE SCALE GENOMIC DNA]</scope>
    <source>
        <strain evidence="3 4">MAFF 305830</strain>
    </source>
</reference>
<proteinExistence type="predicted"/>
<dbReference type="HOGENOM" id="CLU_126647_2_0_1"/>
<name>A0A0C3B9P8_SERVB</name>
<dbReference type="EMBL" id="KN824278">
    <property type="protein sequence ID" value="KIM33545.1"/>
    <property type="molecule type" value="Genomic_DNA"/>
</dbReference>
<organism evidence="3 4">
    <name type="scientific">Serendipita vermifera MAFF 305830</name>
    <dbReference type="NCBI Taxonomy" id="933852"/>
    <lineage>
        <taxon>Eukaryota</taxon>
        <taxon>Fungi</taxon>
        <taxon>Dikarya</taxon>
        <taxon>Basidiomycota</taxon>
        <taxon>Agaricomycotina</taxon>
        <taxon>Agaricomycetes</taxon>
        <taxon>Sebacinales</taxon>
        <taxon>Serendipitaceae</taxon>
        <taxon>Serendipita</taxon>
    </lineage>
</organism>
<dbReference type="Proteomes" id="UP000054097">
    <property type="component" value="Unassembled WGS sequence"/>
</dbReference>